<sequence>MSILPEGNIPIVKYVNKGKATWHQYSHTTPEHLLQLLKRNHALFEILVPSRLFKVYFDVDDKLGLLLRADIKERILKQLPGANINICGHEVENKHSYHITLSNYTLRFEDRWKLQAFCMANEDLGFDATVYSTNRQMKCINQSKPLKHAGVHMEGSTKLSKHLIQYDFDEECIDINTLMFPDIVKAKANAKGPKSQRPDFVADIPVPKPKKRDPNFFFYDAAPLEILNNIPHDNNENKLNHNIIWRIMVWARKQGISFDDFMAWNNQKNKSDEPVNARIARYWGYWSDLDSSPYNVPTSFIEAIYSKFWPSALKSKALRKFRESTRKVDGKEIKDEEYFKMNILNDLTQGKKLYVFIPRKVSNNSIWSVQTFGEYLARQFKWSIGKEIKLYHGDRPAHEFKELVDPDSVWSREEVQVVIANTKITVGVNFSLRNVFDKVYARYEDWVSPRDFFQAIYRVRHPKDNEIVSP</sequence>
<evidence type="ECO:0000313" key="1">
    <source>
        <dbReference type="EMBL" id="KNE63929.1"/>
    </source>
</evidence>
<name>A0A0L0SNG9_ALLM3</name>
<dbReference type="EMBL" id="GG745343">
    <property type="protein sequence ID" value="KNE63929.1"/>
    <property type="molecule type" value="Genomic_DNA"/>
</dbReference>
<keyword evidence="2" id="KW-1185">Reference proteome</keyword>
<dbReference type="AlphaFoldDB" id="A0A0L0SNG9"/>
<reference evidence="2" key="2">
    <citation type="submission" date="2009-11" db="EMBL/GenBank/DDBJ databases">
        <title>The Genome Sequence of Allomyces macrogynus strain ATCC 38327.</title>
        <authorList>
            <consortium name="The Broad Institute Genome Sequencing Platform"/>
            <person name="Russ C."/>
            <person name="Cuomo C."/>
            <person name="Shea T."/>
            <person name="Young S.K."/>
            <person name="Zeng Q."/>
            <person name="Koehrsen M."/>
            <person name="Haas B."/>
            <person name="Borodovsky M."/>
            <person name="Guigo R."/>
            <person name="Alvarado L."/>
            <person name="Berlin A."/>
            <person name="Borenstein D."/>
            <person name="Chen Z."/>
            <person name="Engels R."/>
            <person name="Freedman E."/>
            <person name="Gellesch M."/>
            <person name="Goldberg J."/>
            <person name="Griggs A."/>
            <person name="Gujja S."/>
            <person name="Heiman D."/>
            <person name="Hepburn T."/>
            <person name="Howarth C."/>
            <person name="Jen D."/>
            <person name="Larson L."/>
            <person name="Lewis B."/>
            <person name="Mehta T."/>
            <person name="Park D."/>
            <person name="Pearson M."/>
            <person name="Roberts A."/>
            <person name="Saif S."/>
            <person name="Shenoy N."/>
            <person name="Sisk P."/>
            <person name="Stolte C."/>
            <person name="Sykes S."/>
            <person name="Walk T."/>
            <person name="White J."/>
            <person name="Yandava C."/>
            <person name="Burger G."/>
            <person name="Gray M.W."/>
            <person name="Holland P.W.H."/>
            <person name="King N."/>
            <person name="Lang F.B.F."/>
            <person name="Roger A.J."/>
            <person name="Ruiz-Trillo I."/>
            <person name="Lander E."/>
            <person name="Nusbaum C."/>
        </authorList>
    </citation>
    <scope>NUCLEOTIDE SEQUENCE [LARGE SCALE GENOMIC DNA]</scope>
    <source>
        <strain evidence="2">ATCC 38327</strain>
    </source>
</reference>
<accession>A0A0L0SNG9</accession>
<protein>
    <submittedName>
        <fullName evidence="1">Uncharacterized protein</fullName>
    </submittedName>
</protein>
<proteinExistence type="predicted"/>
<organism evidence="1 2">
    <name type="scientific">Allomyces macrogynus (strain ATCC 38327)</name>
    <name type="common">Allomyces javanicus var. macrogynus</name>
    <dbReference type="NCBI Taxonomy" id="578462"/>
    <lineage>
        <taxon>Eukaryota</taxon>
        <taxon>Fungi</taxon>
        <taxon>Fungi incertae sedis</taxon>
        <taxon>Blastocladiomycota</taxon>
        <taxon>Blastocladiomycetes</taxon>
        <taxon>Blastocladiales</taxon>
        <taxon>Blastocladiaceae</taxon>
        <taxon>Allomyces</taxon>
    </lineage>
</organism>
<dbReference type="OrthoDB" id="2145620at2759"/>
<evidence type="ECO:0000313" key="2">
    <source>
        <dbReference type="Proteomes" id="UP000054350"/>
    </source>
</evidence>
<dbReference type="Proteomes" id="UP000054350">
    <property type="component" value="Unassembled WGS sequence"/>
</dbReference>
<gene>
    <name evidence="1" type="ORF">AMAG_19093</name>
</gene>
<dbReference type="STRING" id="578462.A0A0L0SNG9"/>
<dbReference type="VEuPathDB" id="FungiDB:AMAG_19093"/>
<reference evidence="1 2" key="1">
    <citation type="submission" date="2009-11" db="EMBL/GenBank/DDBJ databases">
        <title>Annotation of Allomyces macrogynus ATCC 38327.</title>
        <authorList>
            <consortium name="The Broad Institute Genome Sequencing Platform"/>
            <person name="Russ C."/>
            <person name="Cuomo C."/>
            <person name="Burger G."/>
            <person name="Gray M.W."/>
            <person name="Holland P.W.H."/>
            <person name="King N."/>
            <person name="Lang F.B.F."/>
            <person name="Roger A.J."/>
            <person name="Ruiz-Trillo I."/>
            <person name="Young S.K."/>
            <person name="Zeng Q."/>
            <person name="Gargeya S."/>
            <person name="Fitzgerald M."/>
            <person name="Haas B."/>
            <person name="Abouelleil A."/>
            <person name="Alvarado L."/>
            <person name="Arachchi H.M."/>
            <person name="Berlin A."/>
            <person name="Chapman S.B."/>
            <person name="Gearin G."/>
            <person name="Goldberg J."/>
            <person name="Griggs A."/>
            <person name="Gujja S."/>
            <person name="Hansen M."/>
            <person name="Heiman D."/>
            <person name="Howarth C."/>
            <person name="Larimer J."/>
            <person name="Lui A."/>
            <person name="MacDonald P.J.P."/>
            <person name="McCowen C."/>
            <person name="Montmayeur A."/>
            <person name="Murphy C."/>
            <person name="Neiman D."/>
            <person name="Pearson M."/>
            <person name="Priest M."/>
            <person name="Roberts A."/>
            <person name="Saif S."/>
            <person name="Shea T."/>
            <person name="Sisk P."/>
            <person name="Stolte C."/>
            <person name="Sykes S."/>
            <person name="Wortman J."/>
            <person name="Nusbaum C."/>
            <person name="Birren B."/>
        </authorList>
    </citation>
    <scope>NUCLEOTIDE SEQUENCE [LARGE SCALE GENOMIC DNA]</scope>
    <source>
        <strain evidence="1 2">ATCC 38327</strain>
    </source>
</reference>